<evidence type="ECO:0008006" key="3">
    <source>
        <dbReference type="Google" id="ProtNLM"/>
    </source>
</evidence>
<dbReference type="Proteomes" id="UP001454036">
    <property type="component" value="Unassembled WGS sequence"/>
</dbReference>
<protein>
    <recommendedName>
        <fullName evidence="3">Retrovirus-related Pol polyprotein from transposon TNT 1-94</fullName>
    </recommendedName>
</protein>
<sequence>MLETWMDERKNTSGYVFKFSSGAVAWTSKKQPIVSLSTTGTEFIAATVYTCQAIWIKRILTELGHEKESCIVIKCDNNSTIKLSKNLIMYEKSKHIDVRYYFLRDLTKKGEIELVHCASTNEAANIMTKPLKIESLQKLRSILGMCSLDEVS</sequence>
<proteinExistence type="predicted"/>
<dbReference type="PANTHER" id="PTHR11439:SF517">
    <property type="entry name" value="CYSTEINE-RICH RLK (RECEPTOR-LIKE PROTEIN KINASE) 8"/>
    <property type="match status" value="1"/>
</dbReference>
<dbReference type="EMBL" id="BAABME010011187">
    <property type="protein sequence ID" value="GAA0183370.1"/>
    <property type="molecule type" value="Genomic_DNA"/>
</dbReference>
<comment type="caution">
    <text evidence="1">The sequence shown here is derived from an EMBL/GenBank/DDBJ whole genome shotgun (WGS) entry which is preliminary data.</text>
</comment>
<dbReference type="CDD" id="cd09272">
    <property type="entry name" value="RNase_HI_RT_Ty1"/>
    <property type="match status" value="1"/>
</dbReference>
<name>A0AAV3RR72_LITER</name>
<dbReference type="PANTHER" id="PTHR11439">
    <property type="entry name" value="GAG-POL-RELATED RETROTRANSPOSON"/>
    <property type="match status" value="1"/>
</dbReference>
<accession>A0AAV3RR72</accession>
<organism evidence="1 2">
    <name type="scientific">Lithospermum erythrorhizon</name>
    <name type="common">Purple gromwell</name>
    <name type="synonym">Lithospermum officinale var. erythrorhizon</name>
    <dbReference type="NCBI Taxonomy" id="34254"/>
    <lineage>
        <taxon>Eukaryota</taxon>
        <taxon>Viridiplantae</taxon>
        <taxon>Streptophyta</taxon>
        <taxon>Embryophyta</taxon>
        <taxon>Tracheophyta</taxon>
        <taxon>Spermatophyta</taxon>
        <taxon>Magnoliopsida</taxon>
        <taxon>eudicotyledons</taxon>
        <taxon>Gunneridae</taxon>
        <taxon>Pentapetalae</taxon>
        <taxon>asterids</taxon>
        <taxon>lamiids</taxon>
        <taxon>Boraginales</taxon>
        <taxon>Boraginaceae</taxon>
        <taxon>Boraginoideae</taxon>
        <taxon>Lithospermeae</taxon>
        <taxon>Lithospermum</taxon>
    </lineage>
</organism>
<reference evidence="1 2" key="1">
    <citation type="submission" date="2024-01" db="EMBL/GenBank/DDBJ databases">
        <title>The complete chloroplast genome sequence of Lithospermum erythrorhizon: insights into the phylogenetic relationship among Boraginaceae species and the maternal lineages of purple gromwells.</title>
        <authorList>
            <person name="Okada T."/>
            <person name="Watanabe K."/>
        </authorList>
    </citation>
    <scope>NUCLEOTIDE SEQUENCE [LARGE SCALE GENOMIC DNA]</scope>
</reference>
<gene>
    <name evidence="1" type="ORF">LIER_30792</name>
</gene>
<evidence type="ECO:0000313" key="2">
    <source>
        <dbReference type="Proteomes" id="UP001454036"/>
    </source>
</evidence>
<dbReference type="AlphaFoldDB" id="A0AAV3RR72"/>
<keyword evidence="2" id="KW-1185">Reference proteome</keyword>
<evidence type="ECO:0000313" key="1">
    <source>
        <dbReference type="EMBL" id="GAA0183370.1"/>
    </source>
</evidence>